<sequence length="188" mass="21519">MEEELRCVDPISLLNRWFEIALNLCQKGRSYFCLATANPDGTASSRMVVLVGNGPERSSVPFVSACFYWQPLQCQIITDESFRTVLKEETIRIFHKHTFDCQVTAAALEFQSSAITKRRQWSLPRSRLSITYCRPSRVMPCLAVITLLDTSSCRRRSSSFSAETIIRQIAPDFVSVRIDQPRDEHKHV</sequence>
<proteinExistence type="predicted"/>
<evidence type="ECO:0000256" key="1">
    <source>
        <dbReference type="ARBA" id="ARBA00001917"/>
    </source>
</evidence>
<accession>A0A183I9W1</accession>
<reference evidence="8 9" key="2">
    <citation type="submission" date="2018-11" db="EMBL/GenBank/DDBJ databases">
        <authorList>
            <consortium name="Pathogen Informatics"/>
        </authorList>
    </citation>
    <scope>NUCLEOTIDE SEQUENCE [LARGE SCALE GENOMIC DNA]</scope>
</reference>
<keyword evidence="7" id="KW-0560">Oxidoreductase</keyword>
<keyword evidence="6" id="KW-0288">FMN</keyword>
<dbReference type="EMBL" id="UZAM01000975">
    <property type="protein sequence ID" value="VDO83227.1"/>
    <property type="molecule type" value="Genomic_DNA"/>
</dbReference>
<keyword evidence="5" id="KW-0285">Flavoprotein</keyword>
<gene>
    <name evidence="8" type="ORF">SBAD_LOCUS405</name>
</gene>
<dbReference type="SUPFAM" id="SSF50475">
    <property type="entry name" value="FMN-binding split barrel"/>
    <property type="match status" value="1"/>
</dbReference>
<reference evidence="10" key="1">
    <citation type="submission" date="2016-06" db="UniProtKB">
        <authorList>
            <consortium name="WormBaseParasite"/>
        </authorList>
    </citation>
    <scope>IDENTIFICATION</scope>
</reference>
<comment type="pathway">
    <text evidence="3">Cofactor metabolism; pyridoxal 5'-phosphate salvage; pyridoxal 5'-phosphate from pyridoxine 5'-phosphate: step 1/1.</text>
</comment>
<evidence type="ECO:0000313" key="8">
    <source>
        <dbReference type="EMBL" id="VDO83227.1"/>
    </source>
</evidence>
<comment type="cofactor">
    <cofactor evidence="1">
        <name>FMN</name>
        <dbReference type="ChEBI" id="CHEBI:58210"/>
    </cofactor>
</comment>
<dbReference type="GO" id="GO:0008615">
    <property type="term" value="P:pyridoxine biosynthetic process"/>
    <property type="evidence" value="ECO:0007669"/>
    <property type="project" value="InterPro"/>
</dbReference>
<evidence type="ECO:0000256" key="2">
    <source>
        <dbReference type="ARBA" id="ARBA00004738"/>
    </source>
</evidence>
<dbReference type="InterPro" id="IPR000659">
    <property type="entry name" value="Pyridox_Oxase"/>
</dbReference>
<dbReference type="PANTHER" id="PTHR10851">
    <property type="entry name" value="PYRIDOXINE-5-PHOSPHATE OXIDASE"/>
    <property type="match status" value="1"/>
</dbReference>
<protein>
    <recommendedName>
        <fullName evidence="4">pyridoxal 5'-phosphate synthase</fullName>
        <ecNumber evidence="4">1.4.3.5</ecNumber>
    </recommendedName>
</protein>
<dbReference type="AlphaFoldDB" id="A0A183I9W1"/>
<evidence type="ECO:0000256" key="7">
    <source>
        <dbReference type="ARBA" id="ARBA00023002"/>
    </source>
</evidence>
<evidence type="ECO:0000313" key="9">
    <source>
        <dbReference type="Proteomes" id="UP000270296"/>
    </source>
</evidence>
<name>A0A183I9W1_9BILA</name>
<dbReference type="Proteomes" id="UP000270296">
    <property type="component" value="Unassembled WGS sequence"/>
</dbReference>
<evidence type="ECO:0000256" key="6">
    <source>
        <dbReference type="ARBA" id="ARBA00022643"/>
    </source>
</evidence>
<dbReference type="WBParaSite" id="SBAD_0000042401-mRNA-1">
    <property type="protein sequence ID" value="SBAD_0000042401-mRNA-1"/>
    <property type="gene ID" value="SBAD_0000042401"/>
</dbReference>
<dbReference type="GO" id="GO:0010181">
    <property type="term" value="F:FMN binding"/>
    <property type="evidence" value="ECO:0007669"/>
    <property type="project" value="InterPro"/>
</dbReference>
<dbReference type="GO" id="GO:0004733">
    <property type="term" value="F:pyridoxamine phosphate oxidase activity"/>
    <property type="evidence" value="ECO:0007669"/>
    <property type="project" value="UniProtKB-EC"/>
</dbReference>
<evidence type="ECO:0000256" key="4">
    <source>
        <dbReference type="ARBA" id="ARBA00012801"/>
    </source>
</evidence>
<evidence type="ECO:0000256" key="5">
    <source>
        <dbReference type="ARBA" id="ARBA00022630"/>
    </source>
</evidence>
<evidence type="ECO:0000313" key="10">
    <source>
        <dbReference type="WBParaSite" id="SBAD_0000042401-mRNA-1"/>
    </source>
</evidence>
<evidence type="ECO:0000256" key="3">
    <source>
        <dbReference type="ARBA" id="ARBA00005037"/>
    </source>
</evidence>
<keyword evidence="9" id="KW-1185">Reference proteome</keyword>
<comment type="pathway">
    <text evidence="2">Cofactor metabolism; pyridoxal 5'-phosphate salvage; pyridoxal 5'-phosphate from pyridoxamine 5'-phosphate: step 1/1.</text>
</comment>
<dbReference type="EC" id="1.4.3.5" evidence="4"/>
<dbReference type="Gene3D" id="2.30.110.10">
    <property type="entry name" value="Electron Transport, Fmn-binding Protein, Chain A"/>
    <property type="match status" value="1"/>
</dbReference>
<organism evidence="10">
    <name type="scientific">Soboliphyme baturini</name>
    <dbReference type="NCBI Taxonomy" id="241478"/>
    <lineage>
        <taxon>Eukaryota</taxon>
        <taxon>Metazoa</taxon>
        <taxon>Ecdysozoa</taxon>
        <taxon>Nematoda</taxon>
        <taxon>Enoplea</taxon>
        <taxon>Dorylaimia</taxon>
        <taxon>Dioctophymatida</taxon>
        <taxon>Dioctophymatoidea</taxon>
        <taxon>Soboliphymatidae</taxon>
        <taxon>Soboliphyme</taxon>
    </lineage>
</organism>
<dbReference type="PANTHER" id="PTHR10851:SF0">
    <property type="entry name" value="PYRIDOXINE-5'-PHOSPHATE OXIDASE"/>
    <property type="match status" value="1"/>
</dbReference>
<dbReference type="InterPro" id="IPR012349">
    <property type="entry name" value="Split_barrel_FMN-bd"/>
</dbReference>